<dbReference type="InterPro" id="IPR036985">
    <property type="entry name" value="Transglutaminase-like_sf"/>
</dbReference>
<dbReference type="GO" id="GO:0003684">
    <property type="term" value="F:damaged DNA binding"/>
    <property type="evidence" value="ECO:0007669"/>
    <property type="project" value="InterPro"/>
</dbReference>
<sequence>MRKKTTKKRQIDEEEEEENDEELNDIDEELFGKEELQILQNKQDLSDNYDSENKSEDLQYDNILEFNEKDFLYLEENESNSNNETEINSNQSSSSDVQVVESDTRQAEEKPSAKKGARKSAEKSQKRKGMKKDMKKDQHSENKQSEEDLTSYKEMKKKNIEKKIEENKLTVFLLCWLGHIYFLNDLCNNKLIQAMIYSVYVNYKSGNNNVLYKDPVYLFLFIKNNFRLILDSTYWVSSDNIIKENIRGSYIFRLIRAINRKRGNNILLNLLFISLCRYLNIPSRICITLPNLNNEYIDTKRENEIIKICTNNYYNDITKNIFFNNYLMTKVNDESSDNFEVPEQDVVFVRENLHTHDKSKGKNIKRNIKNTSNLNNIQFQIFSECYSTSFNKWISFFFCYNIYYFNFYNFSKNCNFNQNETKLFHILLPLPQNPEEIKTFKQAKKSTSISEFSKSLFINRHKNSTKQDSDKSSSSTSDDDEEPEIIDLSQVENKNISNVEQTKNEVIIINDVPDDELKTNQRLYKKNSIRDNTNKMNDHRYQFEEIAMNINKLNDQNCKTYGGFKVLCHNYKGRMYIERKNKIFIIRNVNKNSYNTIKPQNIVMVIHMENDNTFVGKKKKKNIFQKKNIELFNFEKDEENKEIINSLSNIGSPDCIKKKSINHLVNNINELKHENKKIKNVSNFVSTLKNEPIISYDEIIYNKYEKFVCKENFDNKYIKILINSNMYKYFHTLDNYNLYISINKYGILKDITVRHKLRLPNSGSPSLGNKSTNFSENLKRKNYLSKSIVKGDRLCSLIRNTFRNVSYKMNKRKNYNEFEKALDINDDKYLYNLYVKNMIPKEKTHFLKSNYYILKSMLKKNQVIYPNAPVGLFGGENVYLKEHLYNLTKREFLENKIYYISDSEKPLGYEYDSYSKSKVPLYAEFQQKTRTKHVSTTPDAVQNLDENVNVNNMETSHQFDYIYSKQEKVQKLKNKLLAHLKPNNIIELNSDDICVYNIQLKYVFKNVKNNIPCKIIYNNNPYFYKKYLKNVNKPNPKVLADKMVIKKKDLKVFKSLYLTQKQKQDEFIIDQKSKQIKNMWKVLFKSILYEQDNLQVNQQRTRAKKIYKMPQFNPDVDIYFEN</sequence>
<evidence type="ECO:0000313" key="4">
    <source>
        <dbReference type="Proteomes" id="UP000507163"/>
    </source>
</evidence>
<dbReference type="GO" id="GO:0006298">
    <property type="term" value="P:mismatch repair"/>
    <property type="evidence" value="ECO:0007669"/>
    <property type="project" value="TreeGrafter"/>
</dbReference>
<feature type="compositionally biased region" description="Polar residues" evidence="1">
    <location>
        <begin position="38"/>
        <end position="48"/>
    </location>
</feature>
<dbReference type="GO" id="GO:0000111">
    <property type="term" value="C:nucleotide-excision repair factor 2 complex"/>
    <property type="evidence" value="ECO:0007669"/>
    <property type="project" value="TreeGrafter"/>
</dbReference>
<reference evidence="3 4" key="1">
    <citation type="submission" date="2016-08" db="EMBL/GenBank/DDBJ databases">
        <authorList>
            <consortium name="Pathogen Informatics"/>
        </authorList>
    </citation>
    <scope>NUCLEOTIDE SEQUENCE [LARGE SCALE GENOMIC DNA]</scope>
    <source>
        <strain evidence="3 4">AJ</strain>
    </source>
</reference>
<proteinExistence type="predicted"/>
<dbReference type="Gene3D" id="3.90.260.10">
    <property type="entry name" value="Transglutaminase-like"/>
    <property type="match status" value="1"/>
</dbReference>
<dbReference type="Proteomes" id="UP000507163">
    <property type="component" value="Chromosome 10"/>
</dbReference>
<feature type="region of interest" description="Disordered" evidence="1">
    <location>
        <begin position="1"/>
        <end position="61"/>
    </location>
</feature>
<feature type="compositionally biased region" description="Acidic residues" evidence="1">
    <location>
        <begin position="12"/>
        <end position="29"/>
    </location>
</feature>
<name>A0A1C6XEP6_PLACU</name>
<evidence type="ECO:0000259" key="2">
    <source>
        <dbReference type="SMART" id="SM01030"/>
    </source>
</evidence>
<feature type="compositionally biased region" description="Basic and acidic residues" evidence="1">
    <location>
        <begin position="102"/>
        <end position="112"/>
    </location>
</feature>
<organism evidence="3 4">
    <name type="scientific">Plasmodium chabaudi chabaudi</name>
    <dbReference type="NCBI Taxonomy" id="31271"/>
    <lineage>
        <taxon>Eukaryota</taxon>
        <taxon>Sar</taxon>
        <taxon>Alveolata</taxon>
        <taxon>Apicomplexa</taxon>
        <taxon>Aconoidasida</taxon>
        <taxon>Haemosporida</taxon>
        <taxon>Plasmodiidae</taxon>
        <taxon>Plasmodium</taxon>
        <taxon>Plasmodium (Vinckeia)</taxon>
    </lineage>
</organism>
<dbReference type="PANTHER" id="PTHR12135:SF0">
    <property type="entry name" value="DNA REPAIR PROTEIN COMPLEMENTING XP-C CELLS"/>
    <property type="match status" value="1"/>
</dbReference>
<dbReference type="InterPro" id="IPR038765">
    <property type="entry name" value="Papain-like_cys_pep_sf"/>
</dbReference>
<dbReference type="GO" id="GO:0006289">
    <property type="term" value="P:nucleotide-excision repair"/>
    <property type="evidence" value="ECO:0007669"/>
    <property type="project" value="InterPro"/>
</dbReference>
<gene>
    <name evidence="3" type="ORF">PCHAJ_000230600</name>
</gene>
<feature type="domain" description="Rad4 beta-hairpin" evidence="2">
    <location>
        <begin position="835"/>
        <end position="885"/>
    </location>
</feature>
<evidence type="ECO:0000256" key="1">
    <source>
        <dbReference type="SAM" id="MobiDB-lite"/>
    </source>
</evidence>
<dbReference type="Pfam" id="PF10403">
    <property type="entry name" value="BHD_1"/>
    <property type="match status" value="1"/>
</dbReference>
<feature type="region of interest" description="Disordered" evidence="1">
    <location>
        <begin position="462"/>
        <end position="487"/>
    </location>
</feature>
<evidence type="ECO:0000313" key="3">
    <source>
        <dbReference type="EMBL" id="SCM02110.1"/>
    </source>
</evidence>
<dbReference type="GO" id="GO:0071942">
    <property type="term" value="C:XPC complex"/>
    <property type="evidence" value="ECO:0007669"/>
    <property type="project" value="TreeGrafter"/>
</dbReference>
<dbReference type="AlphaFoldDB" id="A0A1C6XEP6"/>
<dbReference type="SUPFAM" id="SSF54001">
    <property type="entry name" value="Cysteine proteinases"/>
    <property type="match status" value="1"/>
</dbReference>
<protein>
    <recommendedName>
        <fullName evidence="2">Rad4 beta-hairpin domain-containing protein</fullName>
    </recommendedName>
</protein>
<feature type="compositionally biased region" description="Basic and acidic residues" evidence="1">
    <location>
        <begin position="131"/>
        <end position="150"/>
    </location>
</feature>
<feature type="compositionally biased region" description="Low complexity" evidence="1">
    <location>
        <begin position="79"/>
        <end position="101"/>
    </location>
</feature>
<dbReference type="GO" id="GO:0003697">
    <property type="term" value="F:single-stranded DNA binding"/>
    <property type="evidence" value="ECO:0007669"/>
    <property type="project" value="TreeGrafter"/>
</dbReference>
<dbReference type="PANTHER" id="PTHR12135">
    <property type="entry name" value="DNA REPAIR PROTEIN XP-C / RAD4"/>
    <property type="match status" value="1"/>
</dbReference>
<dbReference type="EMBL" id="LT608176">
    <property type="protein sequence ID" value="SCM02110.1"/>
    <property type="molecule type" value="Genomic_DNA"/>
</dbReference>
<dbReference type="InterPro" id="IPR004583">
    <property type="entry name" value="DNA_repair_Rad4"/>
</dbReference>
<accession>A0A1C6XEP6</accession>
<dbReference type="SMART" id="SM01030">
    <property type="entry name" value="BHD_1"/>
    <property type="match status" value="1"/>
</dbReference>
<dbReference type="GO" id="GO:0005737">
    <property type="term" value="C:cytoplasm"/>
    <property type="evidence" value="ECO:0007669"/>
    <property type="project" value="TreeGrafter"/>
</dbReference>
<feature type="region of interest" description="Disordered" evidence="1">
    <location>
        <begin position="74"/>
        <end position="150"/>
    </location>
</feature>
<dbReference type="InterPro" id="IPR018326">
    <property type="entry name" value="Rad4_beta-hairpin_dom1"/>
</dbReference>